<feature type="transmembrane region" description="Helical" evidence="5">
    <location>
        <begin position="12"/>
        <end position="30"/>
    </location>
</feature>
<dbReference type="InParanoid" id="D8LQV1"/>
<organism evidence="7 8">
    <name type="scientific">Ectocarpus siliculosus</name>
    <name type="common">Brown alga</name>
    <name type="synonym">Conferva siliculosa</name>
    <dbReference type="NCBI Taxonomy" id="2880"/>
    <lineage>
        <taxon>Eukaryota</taxon>
        <taxon>Sar</taxon>
        <taxon>Stramenopiles</taxon>
        <taxon>Ochrophyta</taxon>
        <taxon>PX clade</taxon>
        <taxon>Phaeophyceae</taxon>
        <taxon>Ectocarpales</taxon>
        <taxon>Ectocarpaceae</taxon>
        <taxon>Ectocarpus</taxon>
    </lineage>
</organism>
<dbReference type="EMBL" id="FN648819">
    <property type="protein sequence ID" value="CBN74978.1"/>
    <property type="molecule type" value="Genomic_DNA"/>
</dbReference>
<dbReference type="SUPFAM" id="SSF161111">
    <property type="entry name" value="Cation efflux protein transmembrane domain-like"/>
    <property type="match status" value="1"/>
</dbReference>
<dbReference type="OrthoDB" id="10643975at2759"/>
<dbReference type="PROSITE" id="PS51257">
    <property type="entry name" value="PROKAR_LIPOPROTEIN"/>
    <property type="match status" value="1"/>
</dbReference>
<dbReference type="GO" id="GO:0016020">
    <property type="term" value="C:membrane"/>
    <property type="evidence" value="ECO:0007669"/>
    <property type="project" value="UniProtKB-SubCell"/>
</dbReference>
<feature type="domain" description="Cation efflux protein transmembrane" evidence="6">
    <location>
        <begin position="38"/>
        <end position="162"/>
    </location>
</feature>
<proteinExistence type="predicted"/>
<dbReference type="EMBL" id="FN649750">
    <property type="protein sequence ID" value="CBN74978.1"/>
    <property type="molecule type" value="Genomic_DNA"/>
</dbReference>
<accession>D8LQV1</accession>
<evidence type="ECO:0000313" key="7">
    <source>
        <dbReference type="EMBL" id="CBN74978.1"/>
    </source>
</evidence>
<evidence type="ECO:0000256" key="3">
    <source>
        <dbReference type="ARBA" id="ARBA00022989"/>
    </source>
</evidence>
<dbReference type="AlphaFoldDB" id="D8LQV1"/>
<keyword evidence="2 5" id="KW-0812">Transmembrane</keyword>
<dbReference type="Pfam" id="PF01545">
    <property type="entry name" value="Cation_efflux"/>
    <property type="match status" value="1"/>
</dbReference>
<evidence type="ECO:0000256" key="1">
    <source>
        <dbReference type="ARBA" id="ARBA00004141"/>
    </source>
</evidence>
<dbReference type="GO" id="GO:0008324">
    <property type="term" value="F:monoatomic cation transmembrane transporter activity"/>
    <property type="evidence" value="ECO:0007669"/>
    <property type="project" value="InterPro"/>
</dbReference>
<sequence>MGFLGLKEAFQGQMQLFFGCLGGLAARFGVRTPVEHAMFGGYISVLTGATEFVLSIIAGEDEDSSSLLGISIMAFAEIVGSLLVLWRWRKGMGNDRGGASHRKSEQLQEDAKCSLCVGLISLAVVAALVLERLVSWADSATGICLSLYIVYEGLMSVWEARQQFVAHLEGDEGLRLVPLMHERLLLDKEEGTALLEETM</sequence>
<protein>
    <recommendedName>
        <fullName evidence="6">Cation efflux protein transmembrane domain-containing protein</fullName>
    </recommendedName>
</protein>
<name>D8LQV1_ECTSI</name>
<dbReference type="Gene3D" id="1.20.1510.10">
    <property type="entry name" value="Cation efflux protein transmembrane domain"/>
    <property type="match status" value="1"/>
</dbReference>
<evidence type="ECO:0000256" key="5">
    <source>
        <dbReference type="SAM" id="Phobius"/>
    </source>
</evidence>
<dbReference type="InterPro" id="IPR058533">
    <property type="entry name" value="Cation_efflux_TM"/>
</dbReference>
<dbReference type="InterPro" id="IPR027469">
    <property type="entry name" value="Cation_efflux_TMD_sf"/>
</dbReference>
<keyword evidence="4 5" id="KW-0472">Membrane</keyword>
<feature type="transmembrane region" description="Helical" evidence="5">
    <location>
        <begin position="37"/>
        <end position="59"/>
    </location>
</feature>
<evidence type="ECO:0000256" key="4">
    <source>
        <dbReference type="ARBA" id="ARBA00023136"/>
    </source>
</evidence>
<keyword evidence="8" id="KW-1185">Reference proteome</keyword>
<reference evidence="7 8" key="1">
    <citation type="journal article" date="2010" name="Nature">
        <title>The Ectocarpus genome and the independent evolution of multicellularity in brown algae.</title>
        <authorList>
            <person name="Cock J.M."/>
            <person name="Sterck L."/>
            <person name="Rouze P."/>
            <person name="Scornet D."/>
            <person name="Allen A.E."/>
            <person name="Amoutzias G."/>
            <person name="Anthouard V."/>
            <person name="Artiguenave F."/>
            <person name="Aury J.M."/>
            <person name="Badger J.H."/>
            <person name="Beszteri B."/>
            <person name="Billiau K."/>
            <person name="Bonnet E."/>
            <person name="Bothwell J.H."/>
            <person name="Bowler C."/>
            <person name="Boyen C."/>
            <person name="Brownlee C."/>
            <person name="Carrano C.J."/>
            <person name="Charrier B."/>
            <person name="Cho G.Y."/>
            <person name="Coelho S.M."/>
            <person name="Collen J."/>
            <person name="Corre E."/>
            <person name="Da Silva C."/>
            <person name="Delage L."/>
            <person name="Delaroque N."/>
            <person name="Dittami S.M."/>
            <person name="Doulbeau S."/>
            <person name="Elias M."/>
            <person name="Farnham G."/>
            <person name="Gachon C.M."/>
            <person name="Gschloessl B."/>
            <person name="Heesch S."/>
            <person name="Jabbari K."/>
            <person name="Jubin C."/>
            <person name="Kawai H."/>
            <person name="Kimura K."/>
            <person name="Kloareg B."/>
            <person name="Kupper F.C."/>
            <person name="Lang D."/>
            <person name="Le Bail A."/>
            <person name="Leblanc C."/>
            <person name="Lerouge P."/>
            <person name="Lohr M."/>
            <person name="Lopez P.J."/>
            <person name="Martens C."/>
            <person name="Maumus F."/>
            <person name="Michel G."/>
            <person name="Miranda-Saavedra D."/>
            <person name="Morales J."/>
            <person name="Moreau H."/>
            <person name="Motomura T."/>
            <person name="Nagasato C."/>
            <person name="Napoli C.A."/>
            <person name="Nelson D.R."/>
            <person name="Nyvall-Collen P."/>
            <person name="Peters A.F."/>
            <person name="Pommier C."/>
            <person name="Potin P."/>
            <person name="Poulain J."/>
            <person name="Quesneville H."/>
            <person name="Read B."/>
            <person name="Rensing S.A."/>
            <person name="Ritter A."/>
            <person name="Rousvoal S."/>
            <person name="Samanta M."/>
            <person name="Samson G."/>
            <person name="Schroeder D.C."/>
            <person name="Segurens B."/>
            <person name="Strittmatter M."/>
            <person name="Tonon T."/>
            <person name="Tregear J.W."/>
            <person name="Valentin K."/>
            <person name="von Dassow P."/>
            <person name="Yamagishi T."/>
            <person name="Van de Peer Y."/>
            <person name="Wincker P."/>
        </authorList>
    </citation>
    <scope>NUCLEOTIDE SEQUENCE [LARGE SCALE GENOMIC DNA]</scope>
    <source>
        <strain evidence="8">Ec32 / CCAP1310/4</strain>
    </source>
</reference>
<evidence type="ECO:0000313" key="8">
    <source>
        <dbReference type="Proteomes" id="UP000002630"/>
    </source>
</evidence>
<comment type="subcellular location">
    <subcellularLocation>
        <location evidence="1">Membrane</location>
        <topology evidence="1">Multi-pass membrane protein</topology>
    </subcellularLocation>
</comment>
<evidence type="ECO:0000259" key="6">
    <source>
        <dbReference type="Pfam" id="PF01545"/>
    </source>
</evidence>
<gene>
    <name evidence="7" type="ORF">Esi_0060_0114</name>
</gene>
<feature type="transmembrane region" description="Helical" evidence="5">
    <location>
        <begin position="65"/>
        <end position="86"/>
    </location>
</feature>
<dbReference type="Proteomes" id="UP000002630">
    <property type="component" value="Linkage Group LG25"/>
</dbReference>
<keyword evidence="3 5" id="KW-1133">Transmembrane helix</keyword>
<evidence type="ECO:0000256" key="2">
    <source>
        <dbReference type="ARBA" id="ARBA00022692"/>
    </source>
</evidence>